<reference evidence="1" key="1">
    <citation type="submission" date="2022-11" db="EMBL/GenBank/DDBJ databases">
        <title>Genome Resource of Sclerotinia nivalis Strain SnTB1, a Plant Pathogen Isolated from American Ginseng.</title>
        <authorList>
            <person name="Fan S."/>
        </authorList>
    </citation>
    <scope>NUCLEOTIDE SEQUENCE</scope>
    <source>
        <strain evidence="1">SnTB1</strain>
    </source>
</reference>
<evidence type="ECO:0000313" key="2">
    <source>
        <dbReference type="Proteomes" id="UP001152300"/>
    </source>
</evidence>
<accession>A0A9X0AK17</accession>
<gene>
    <name evidence="1" type="ORF">OCU04_006574</name>
</gene>
<sequence>MNGTTDYIHSDSPAGNREATIEQALGKIFTDRHANAIVVDTLQTMYRYHKYLLLTSPIQSLIYRFGTNVGSPTFLALENTSVSKFERPGTNKLVNIDHLWRIPGRLIRVEDTINLRVNWFGRADEAVNRRITLIDDHQDEVGLEHMHCIMFSRNGHLEMMVPVSAFGGPNDGHYFYNEGKEVDVREGRAIEAIPRVNNASASMQQDGFSDHGSEFTVDSLVRDTPAATSTAGSDHEDIN</sequence>
<dbReference type="Proteomes" id="UP001152300">
    <property type="component" value="Unassembled WGS sequence"/>
</dbReference>
<proteinExistence type="predicted"/>
<evidence type="ECO:0000313" key="1">
    <source>
        <dbReference type="EMBL" id="KAJ8064226.1"/>
    </source>
</evidence>
<dbReference type="EMBL" id="JAPEIS010000007">
    <property type="protein sequence ID" value="KAJ8064226.1"/>
    <property type="molecule type" value="Genomic_DNA"/>
</dbReference>
<name>A0A9X0AK17_9HELO</name>
<organism evidence="1 2">
    <name type="scientific">Sclerotinia nivalis</name>
    <dbReference type="NCBI Taxonomy" id="352851"/>
    <lineage>
        <taxon>Eukaryota</taxon>
        <taxon>Fungi</taxon>
        <taxon>Dikarya</taxon>
        <taxon>Ascomycota</taxon>
        <taxon>Pezizomycotina</taxon>
        <taxon>Leotiomycetes</taxon>
        <taxon>Helotiales</taxon>
        <taxon>Sclerotiniaceae</taxon>
        <taxon>Sclerotinia</taxon>
    </lineage>
</organism>
<dbReference type="AlphaFoldDB" id="A0A9X0AK17"/>
<comment type="caution">
    <text evidence="1">The sequence shown here is derived from an EMBL/GenBank/DDBJ whole genome shotgun (WGS) entry which is preliminary data.</text>
</comment>
<keyword evidence="2" id="KW-1185">Reference proteome</keyword>
<dbReference type="OrthoDB" id="3555460at2759"/>
<protein>
    <submittedName>
        <fullName evidence="1">Uncharacterized protein</fullName>
    </submittedName>
</protein>